<dbReference type="Gene3D" id="3.40.50.1000">
    <property type="entry name" value="HAD superfamily/HAD-like"/>
    <property type="match status" value="1"/>
</dbReference>
<dbReference type="Pfam" id="PF13419">
    <property type="entry name" value="HAD_2"/>
    <property type="match status" value="1"/>
</dbReference>
<evidence type="ECO:0000313" key="1">
    <source>
        <dbReference type="EMBL" id="CAG8979667.1"/>
    </source>
</evidence>
<accession>A0A9N9Q9P3</accession>
<comment type="caution">
    <text evidence="1">The sequence shown here is derived from an EMBL/GenBank/DDBJ whole genome shotgun (WGS) entry which is preliminary data.</text>
</comment>
<dbReference type="Gene3D" id="1.10.150.240">
    <property type="entry name" value="Putative phosphatase, domain 2"/>
    <property type="match status" value="1"/>
</dbReference>
<dbReference type="Proteomes" id="UP000701801">
    <property type="component" value="Unassembled WGS sequence"/>
</dbReference>
<dbReference type="CDD" id="cd07527">
    <property type="entry name" value="HAD_ScGPP-like"/>
    <property type="match status" value="1"/>
</dbReference>
<dbReference type="InterPro" id="IPR006439">
    <property type="entry name" value="HAD-SF_hydro_IA"/>
</dbReference>
<evidence type="ECO:0008006" key="3">
    <source>
        <dbReference type="Google" id="ProtNLM"/>
    </source>
</evidence>
<dbReference type="SUPFAM" id="SSF56784">
    <property type="entry name" value="HAD-like"/>
    <property type="match status" value="1"/>
</dbReference>
<evidence type="ECO:0000313" key="2">
    <source>
        <dbReference type="Proteomes" id="UP000701801"/>
    </source>
</evidence>
<dbReference type="NCBIfam" id="TIGR01509">
    <property type="entry name" value="HAD-SF-IA-v3"/>
    <property type="match status" value="1"/>
</dbReference>
<dbReference type="PANTHER" id="PTHR43481">
    <property type="entry name" value="FRUCTOSE-1-PHOSPHATE PHOSPHATASE"/>
    <property type="match status" value="1"/>
</dbReference>
<dbReference type="GO" id="GO:0050308">
    <property type="term" value="F:sugar-phosphatase activity"/>
    <property type="evidence" value="ECO:0007669"/>
    <property type="project" value="TreeGrafter"/>
</dbReference>
<dbReference type="InterPro" id="IPR036412">
    <property type="entry name" value="HAD-like_sf"/>
</dbReference>
<keyword evidence="2" id="KW-1185">Reference proteome</keyword>
<gene>
    <name evidence="1" type="ORF">HYALB_00003898</name>
</gene>
<proteinExistence type="predicted"/>
<organism evidence="1 2">
    <name type="scientific">Hymenoscyphus albidus</name>
    <dbReference type="NCBI Taxonomy" id="595503"/>
    <lineage>
        <taxon>Eukaryota</taxon>
        <taxon>Fungi</taxon>
        <taxon>Dikarya</taxon>
        <taxon>Ascomycota</taxon>
        <taxon>Pezizomycotina</taxon>
        <taxon>Leotiomycetes</taxon>
        <taxon>Helotiales</taxon>
        <taxon>Helotiaceae</taxon>
        <taxon>Hymenoscyphus</taxon>
    </lineage>
</organism>
<dbReference type="AlphaFoldDB" id="A0A9N9Q9P3"/>
<dbReference type="EMBL" id="CAJVRM010000329">
    <property type="protein sequence ID" value="CAG8979667.1"/>
    <property type="molecule type" value="Genomic_DNA"/>
</dbReference>
<dbReference type="InterPro" id="IPR041492">
    <property type="entry name" value="HAD_2"/>
</dbReference>
<dbReference type="SFLD" id="SFLDS00003">
    <property type="entry name" value="Haloacid_Dehalogenase"/>
    <property type="match status" value="1"/>
</dbReference>
<dbReference type="PANTHER" id="PTHR43481:SF4">
    <property type="entry name" value="GLYCEROL-1-PHOSPHATE PHOSPHOHYDROLASE 1-RELATED"/>
    <property type="match status" value="1"/>
</dbReference>
<reference evidence="1" key="1">
    <citation type="submission" date="2021-07" db="EMBL/GenBank/DDBJ databases">
        <authorList>
            <person name="Durling M."/>
        </authorList>
    </citation>
    <scope>NUCLEOTIDE SEQUENCE</scope>
</reference>
<protein>
    <recommendedName>
        <fullName evidence="3">HAD-like protein</fullName>
    </recommendedName>
</protein>
<dbReference type="SFLD" id="SFLDG01129">
    <property type="entry name" value="C1.5:_HAD__Beta-PGM__Phosphata"/>
    <property type="match status" value="1"/>
</dbReference>
<sequence length="252" mass="26974">MSSPSPTFSLPPQKVAFSGLLFDMDGTIIDSTAAIEKHWEAQVLLIGGELGVDPKVILETSHGKRSIDTLKLITGPEKANWECTLPRHKSHVKHMEGLLPKLYGNDATEIPGARALLDSITSAKAPWAIVTSGTTPLVTGWLSVLKLPRPEHLVVAEDVENGKPDPTCYEMGRDKLGLKRGDEILVLEDSPAGIQAGKAAGCKVLGVVTSHTVEQIIAAKPDFIVQDLSSVKMAGFEDGKVTLEISNALDLQ</sequence>
<dbReference type="InterPro" id="IPR051806">
    <property type="entry name" value="HAD-like_SPP"/>
</dbReference>
<dbReference type="OrthoDB" id="40579at2759"/>
<dbReference type="InterPro" id="IPR023198">
    <property type="entry name" value="PGP-like_dom2"/>
</dbReference>
<name>A0A9N9Q9P3_9HELO</name>
<dbReference type="InterPro" id="IPR023214">
    <property type="entry name" value="HAD_sf"/>
</dbReference>
<dbReference type="SFLD" id="SFLDG01135">
    <property type="entry name" value="C1.5.6:_HAD__Beta-PGM__Phospha"/>
    <property type="match status" value="1"/>
</dbReference>
<dbReference type="PRINTS" id="PR00413">
    <property type="entry name" value="HADHALOGNASE"/>
</dbReference>